<dbReference type="SUPFAM" id="SSF55347">
    <property type="entry name" value="Glyceraldehyde-3-phosphate dehydrogenase-like, C-terminal domain"/>
    <property type="match status" value="1"/>
</dbReference>
<keyword evidence="4" id="KW-1185">Reference proteome</keyword>
<dbReference type="RefSeq" id="WP_035924815.1">
    <property type="nucleotide sequence ID" value="NZ_JSUH01000004.1"/>
</dbReference>
<organism evidence="3 4">
    <name type="scientific">Kocuria rosea subsp. polaris</name>
    <dbReference type="NCBI Taxonomy" id="136273"/>
    <lineage>
        <taxon>Bacteria</taxon>
        <taxon>Bacillati</taxon>
        <taxon>Actinomycetota</taxon>
        <taxon>Actinomycetes</taxon>
        <taxon>Micrococcales</taxon>
        <taxon>Micrococcaceae</taxon>
        <taxon>Kocuria</taxon>
    </lineage>
</organism>
<dbReference type="PANTHER" id="PTHR43125">
    <property type="entry name" value="INOSITOL-3-PHOSPHATE SYNTHASE"/>
    <property type="match status" value="1"/>
</dbReference>
<comment type="caution">
    <text evidence="3">The sequence shown here is derived from an EMBL/GenBank/DDBJ whole genome shotgun (WGS) entry which is preliminary data.</text>
</comment>
<dbReference type="InterPro" id="IPR052199">
    <property type="entry name" value="MIPS"/>
</dbReference>
<dbReference type="OrthoDB" id="9766811at2"/>
<dbReference type="Gene3D" id="3.30.360.10">
    <property type="entry name" value="Dihydrodipicolinate Reductase, domain 2"/>
    <property type="match status" value="1"/>
</dbReference>
<protein>
    <submittedName>
        <fullName evidence="3">Inositol-3-phosphate synthase</fullName>
    </submittedName>
</protein>
<dbReference type="EMBL" id="JSUH01000004">
    <property type="protein sequence ID" value="KHD98022.1"/>
    <property type="molecule type" value="Genomic_DNA"/>
</dbReference>
<evidence type="ECO:0000259" key="2">
    <source>
        <dbReference type="Pfam" id="PF01658"/>
    </source>
</evidence>
<dbReference type="PIRSF" id="PIRSF015578">
    <property type="entry name" value="Myoinos-ppht_syn"/>
    <property type="match status" value="1"/>
</dbReference>
<evidence type="ECO:0000313" key="4">
    <source>
        <dbReference type="Proteomes" id="UP000030466"/>
    </source>
</evidence>
<dbReference type="GO" id="GO:0008654">
    <property type="term" value="P:phospholipid biosynthetic process"/>
    <property type="evidence" value="ECO:0007669"/>
    <property type="project" value="InterPro"/>
</dbReference>
<dbReference type="GO" id="GO:0006021">
    <property type="term" value="P:inositol biosynthetic process"/>
    <property type="evidence" value="ECO:0007669"/>
    <property type="project" value="InterPro"/>
</dbReference>
<dbReference type="Gene3D" id="3.40.50.720">
    <property type="entry name" value="NAD(P)-binding Rossmann-like Domain"/>
    <property type="match status" value="1"/>
</dbReference>
<comment type="similarity">
    <text evidence="1">Belongs to the myo-inositol 1-phosphate synthase family.</text>
</comment>
<dbReference type="PANTHER" id="PTHR43125:SF1">
    <property type="entry name" value="INOSITOL-3-PHOSPHATE SYNTHASE"/>
    <property type="match status" value="1"/>
</dbReference>
<evidence type="ECO:0000256" key="1">
    <source>
        <dbReference type="ARBA" id="ARBA00010813"/>
    </source>
</evidence>
<gene>
    <name evidence="3" type="ORF">GY22_05540</name>
</gene>
<proteinExistence type="inferred from homology"/>
<reference evidence="3 4" key="1">
    <citation type="journal article" date="2003" name="Int. J. Syst. Evol. Microbiol.">
        <title>Kocuria polaris sp. nov., an orange-pigmented psychrophilic bacterium isolated from an Antarctic cyanobacterial mat sample.</title>
        <authorList>
            <person name="Reddy G.S."/>
            <person name="Prakash J.S."/>
            <person name="Prabahar V."/>
            <person name="Matsumoto G.I."/>
            <person name="Stackebrandt E."/>
            <person name="Shivaji S."/>
        </authorList>
    </citation>
    <scope>NUCLEOTIDE SEQUENCE [LARGE SCALE GENOMIC DNA]</scope>
    <source>
        <strain evidence="3 4">CMS 76or</strain>
    </source>
</reference>
<dbReference type="InterPro" id="IPR036291">
    <property type="entry name" value="NAD(P)-bd_dom_sf"/>
</dbReference>
<dbReference type="Proteomes" id="UP000030466">
    <property type="component" value="Unassembled WGS sequence"/>
</dbReference>
<dbReference type="NCBIfam" id="TIGR03450">
    <property type="entry name" value="mycothiol_INO1"/>
    <property type="match status" value="1"/>
</dbReference>
<dbReference type="SUPFAM" id="SSF51735">
    <property type="entry name" value="NAD(P)-binding Rossmann-fold domains"/>
    <property type="match status" value="1"/>
</dbReference>
<dbReference type="AlphaFoldDB" id="A0A0A6YCU0"/>
<dbReference type="GO" id="GO:0004512">
    <property type="term" value="F:inositol-3-phosphate synthase activity"/>
    <property type="evidence" value="ECO:0007669"/>
    <property type="project" value="InterPro"/>
</dbReference>
<dbReference type="Pfam" id="PF01658">
    <property type="entry name" value="Inos-1-P_synth"/>
    <property type="match status" value="1"/>
</dbReference>
<accession>A0A0A6YCU0</accession>
<feature type="domain" description="Myo-inositol-1-phosphate synthase GAPDH-like" evidence="2">
    <location>
        <begin position="193"/>
        <end position="301"/>
    </location>
</feature>
<dbReference type="InterPro" id="IPR002587">
    <property type="entry name" value="Myo-inos-1-P_Synthase"/>
</dbReference>
<sequence length="361" mass="38940">MSHHPIRVAVAGVGNCASSLIQGVHFYADADPAATVPGLMHVVFGDYHVSDIEFVAAFDVDAAKVGYDLSEAIGAGENNTLVFADVPHTGVTVQRGPTLDGLGSYYREMVQESAAPPVDVAAALREAQVDVLVSYLPVGSEEADRFYAQAAIDAGVAFVNALPVFIASTDEWAQKFTDAGVPIVGDDIKSQIGATITHRVLAKLFEDRGYVLDRTYQLNVGGNMDFMNMLERTRLESKKISKTQAVTSNVQREFGTRDVHIGPSDHVPWLEDRKFAFVRLEGHGFGNAPISLEYKLEVWDSPNSAGVIIDAIRAAKIGADRGIGGPLTSASAYFMKSPAEQLPDDVARADLEAFIRGDRER</sequence>
<evidence type="ECO:0000313" key="3">
    <source>
        <dbReference type="EMBL" id="KHD98022.1"/>
    </source>
</evidence>
<dbReference type="InterPro" id="IPR013021">
    <property type="entry name" value="Myo-inos-1-P_Synthase_GAPDH"/>
</dbReference>
<name>A0A0A6YCU0_KOCRO</name>
<dbReference type="InterPro" id="IPR017815">
    <property type="entry name" value="Myo-inos-1-P_Synthase_actino"/>
</dbReference>